<dbReference type="CDD" id="cd01109">
    <property type="entry name" value="HTH_YyaN"/>
    <property type="match status" value="1"/>
</dbReference>
<dbReference type="Pfam" id="PF13411">
    <property type="entry name" value="MerR_1"/>
    <property type="match status" value="1"/>
</dbReference>
<dbReference type="Proteomes" id="UP000442469">
    <property type="component" value="Unassembled WGS sequence"/>
</dbReference>
<dbReference type="Gene3D" id="1.10.1660.10">
    <property type="match status" value="1"/>
</dbReference>
<dbReference type="PROSITE" id="PS50937">
    <property type="entry name" value="HTH_MERR_2"/>
    <property type="match status" value="1"/>
</dbReference>
<dbReference type="RefSeq" id="WP_036626674.1">
    <property type="nucleotide sequence ID" value="NZ_BGML01000007.1"/>
</dbReference>
<protein>
    <submittedName>
        <fullName evidence="4">MerR family transcriptional regulator</fullName>
    </submittedName>
    <submittedName>
        <fullName evidence="3">MerR regulatory family protein</fullName>
    </submittedName>
</protein>
<dbReference type="InterPro" id="IPR047057">
    <property type="entry name" value="MerR_fam"/>
</dbReference>
<dbReference type="PANTHER" id="PTHR30204">
    <property type="entry name" value="REDOX-CYCLING DRUG-SENSING TRANSCRIPTIONAL ACTIVATOR SOXR"/>
    <property type="match status" value="1"/>
</dbReference>
<dbReference type="EMBL" id="JMQA01000008">
    <property type="protein sequence ID" value="KFN11584.1"/>
    <property type="molecule type" value="Genomic_DNA"/>
</dbReference>
<keyword evidence="1" id="KW-0238">DNA-binding</keyword>
<organism evidence="3 5">
    <name type="scientific">Paenibacillus macerans</name>
    <name type="common">Bacillus macerans</name>
    <dbReference type="NCBI Taxonomy" id="44252"/>
    <lineage>
        <taxon>Bacteria</taxon>
        <taxon>Bacillati</taxon>
        <taxon>Bacillota</taxon>
        <taxon>Bacilli</taxon>
        <taxon>Bacillales</taxon>
        <taxon>Paenibacillaceae</taxon>
        <taxon>Paenibacillus</taxon>
    </lineage>
</organism>
<name>A0A090ZJU7_PAEMA</name>
<dbReference type="HOGENOM" id="CLU_060077_8_0_9"/>
<dbReference type="STRING" id="44252.DJ90_3763"/>
<dbReference type="SUPFAM" id="SSF46955">
    <property type="entry name" value="Putative DNA-binding domain"/>
    <property type="match status" value="1"/>
</dbReference>
<feature type="domain" description="HTH merR-type" evidence="2">
    <location>
        <begin position="1"/>
        <end position="70"/>
    </location>
</feature>
<evidence type="ECO:0000313" key="6">
    <source>
        <dbReference type="Proteomes" id="UP000442469"/>
    </source>
</evidence>
<keyword evidence="5" id="KW-1185">Reference proteome</keyword>
<dbReference type="GO" id="GO:0003700">
    <property type="term" value="F:DNA-binding transcription factor activity"/>
    <property type="evidence" value="ECO:0007669"/>
    <property type="project" value="InterPro"/>
</dbReference>
<dbReference type="InterPro" id="IPR009061">
    <property type="entry name" value="DNA-bd_dom_put_sf"/>
</dbReference>
<dbReference type="SMART" id="SM00422">
    <property type="entry name" value="HTH_MERR"/>
    <property type="match status" value="1"/>
</dbReference>
<gene>
    <name evidence="3" type="ORF">DJ90_3763</name>
    <name evidence="4" type="ORF">GNQ08_20945</name>
</gene>
<dbReference type="InterPro" id="IPR000551">
    <property type="entry name" value="MerR-type_HTH_dom"/>
</dbReference>
<evidence type="ECO:0000313" key="3">
    <source>
        <dbReference type="EMBL" id="KFN11584.1"/>
    </source>
</evidence>
<dbReference type="GO" id="GO:0003677">
    <property type="term" value="F:DNA binding"/>
    <property type="evidence" value="ECO:0007669"/>
    <property type="project" value="UniProtKB-KW"/>
</dbReference>
<dbReference type="PRINTS" id="PR00040">
    <property type="entry name" value="HTHMERR"/>
</dbReference>
<dbReference type="PANTHER" id="PTHR30204:SF82">
    <property type="entry name" value="TRANSCRIPTIONAL REGULATOR, MERR FAMILY"/>
    <property type="match status" value="1"/>
</dbReference>
<dbReference type="EMBL" id="WNZZ01000018">
    <property type="protein sequence ID" value="MUG24839.1"/>
    <property type="molecule type" value="Genomic_DNA"/>
</dbReference>
<evidence type="ECO:0000256" key="1">
    <source>
        <dbReference type="ARBA" id="ARBA00023125"/>
    </source>
</evidence>
<dbReference type="GeneID" id="77009948"/>
<dbReference type="Proteomes" id="UP000029278">
    <property type="component" value="Unassembled WGS sequence"/>
</dbReference>
<dbReference type="PATRIC" id="fig|44252.3.peg.570"/>
<dbReference type="OrthoDB" id="9811174at2"/>
<evidence type="ECO:0000313" key="5">
    <source>
        <dbReference type="Proteomes" id="UP000029278"/>
    </source>
</evidence>
<reference evidence="3 5" key="1">
    <citation type="submission" date="2014-04" db="EMBL/GenBank/DDBJ databases">
        <authorList>
            <person name="Bishop-Lilly K.A."/>
            <person name="Broomall S.M."/>
            <person name="Chain P.S."/>
            <person name="Chertkov O."/>
            <person name="Coyne S.R."/>
            <person name="Daligault H.E."/>
            <person name="Davenport K.W."/>
            <person name="Erkkila T."/>
            <person name="Frey K.G."/>
            <person name="Gibbons H.S."/>
            <person name="Gu W."/>
            <person name="Jaissle J."/>
            <person name="Johnson S.L."/>
            <person name="Koroleva G.I."/>
            <person name="Ladner J.T."/>
            <person name="Lo C.-C."/>
            <person name="Minogue T.D."/>
            <person name="Munk C."/>
            <person name="Palacios G.F."/>
            <person name="Redden C.L."/>
            <person name="Rosenzweig C.N."/>
            <person name="Scholz M.B."/>
            <person name="Teshima H."/>
            <person name="Xu Y."/>
        </authorList>
    </citation>
    <scope>NUCLEOTIDE SEQUENCE [LARGE SCALE GENOMIC DNA]</scope>
    <source>
        <strain evidence="3 5">8244</strain>
    </source>
</reference>
<proteinExistence type="predicted"/>
<dbReference type="AlphaFoldDB" id="A0A090ZJU7"/>
<reference evidence="4 6" key="2">
    <citation type="submission" date="2019-11" db="EMBL/GenBank/DDBJ databases">
        <title>Draft genome sequences of five Paenibacillus species of dairy origin.</title>
        <authorList>
            <person name="Olajide A.M."/>
            <person name="Chen S."/>
            <person name="Lapointe G."/>
        </authorList>
    </citation>
    <scope>NUCLEOTIDE SEQUENCE [LARGE SCALE GENOMIC DNA]</scope>
    <source>
        <strain evidence="4 6">3CT49</strain>
    </source>
</reference>
<sequence length="125" mass="14701">MSTIKEVSAESGISPYTLRYYEREGILPGVKRDPSGNRLYDEESLEWLNFILALRSTGMPLAKIKEYVDLYREGESTLKKRKQMMLEHKKKVEKDLAETYRYLEQINYKLALYDLQEKGAFLKLP</sequence>
<evidence type="ECO:0000259" key="2">
    <source>
        <dbReference type="PROSITE" id="PS50937"/>
    </source>
</evidence>
<evidence type="ECO:0000313" key="4">
    <source>
        <dbReference type="EMBL" id="MUG24839.1"/>
    </source>
</evidence>
<accession>A0A090ZJU7</accession>
<comment type="caution">
    <text evidence="3">The sequence shown here is derived from an EMBL/GenBank/DDBJ whole genome shotgun (WGS) entry which is preliminary data.</text>
</comment>